<evidence type="ECO:0000313" key="4">
    <source>
        <dbReference type="Proteomes" id="UP000515908"/>
    </source>
</evidence>
<keyword evidence="4" id="KW-1185">Reference proteome</keyword>
<dbReference type="AlphaFoldDB" id="A0A7G2CDX4"/>
<dbReference type="EMBL" id="LR877152">
    <property type="protein sequence ID" value="CAD2217064.1"/>
    <property type="molecule type" value="Genomic_DNA"/>
</dbReference>
<evidence type="ECO:0000256" key="1">
    <source>
        <dbReference type="SAM" id="MobiDB-lite"/>
    </source>
</evidence>
<keyword evidence="2" id="KW-0732">Signal</keyword>
<feature type="chain" id="PRO_5028845596" description="Transmembrane protein" evidence="2">
    <location>
        <begin position="27"/>
        <end position="74"/>
    </location>
</feature>
<feature type="compositionally biased region" description="Basic and acidic residues" evidence="1">
    <location>
        <begin position="32"/>
        <end position="42"/>
    </location>
</feature>
<evidence type="ECO:0008006" key="5">
    <source>
        <dbReference type="Google" id="ProtNLM"/>
    </source>
</evidence>
<feature type="region of interest" description="Disordered" evidence="1">
    <location>
        <begin position="24"/>
        <end position="74"/>
    </location>
</feature>
<name>A0A7G2CDX4_9TRYP</name>
<organism evidence="3 4">
    <name type="scientific">Angomonas deanei</name>
    <dbReference type="NCBI Taxonomy" id="59799"/>
    <lineage>
        <taxon>Eukaryota</taxon>
        <taxon>Discoba</taxon>
        <taxon>Euglenozoa</taxon>
        <taxon>Kinetoplastea</taxon>
        <taxon>Metakinetoplastina</taxon>
        <taxon>Trypanosomatida</taxon>
        <taxon>Trypanosomatidae</taxon>
        <taxon>Strigomonadinae</taxon>
        <taxon>Angomonas</taxon>
    </lineage>
</organism>
<gene>
    <name evidence="3" type="ORF">ADEAN_000454200</name>
</gene>
<feature type="signal peptide" evidence="2">
    <location>
        <begin position="1"/>
        <end position="26"/>
    </location>
</feature>
<accession>A0A7G2CDX4</accession>
<proteinExistence type="predicted"/>
<sequence length="74" mass="8313">MIVGFFLIAAVLAIAICCHFERSAQSKRRKEIKSMRERNHSDSEDDETSIEMETAPMQPSGRGSEGSSRGRRRA</sequence>
<protein>
    <recommendedName>
        <fullName evidence="5">Transmembrane protein</fullName>
    </recommendedName>
</protein>
<evidence type="ECO:0000256" key="2">
    <source>
        <dbReference type="SAM" id="SignalP"/>
    </source>
</evidence>
<dbReference type="VEuPathDB" id="TriTrypDB:ADEAN_000454200"/>
<reference evidence="3 4" key="1">
    <citation type="submission" date="2020-08" db="EMBL/GenBank/DDBJ databases">
        <authorList>
            <person name="Newling K."/>
            <person name="Davey J."/>
            <person name="Forrester S."/>
        </authorList>
    </citation>
    <scope>NUCLEOTIDE SEQUENCE [LARGE SCALE GENOMIC DNA]</scope>
    <source>
        <strain evidence="4">Crithidia deanei Carvalho (ATCC PRA-265)</strain>
    </source>
</reference>
<dbReference type="Proteomes" id="UP000515908">
    <property type="component" value="Chromosome 08"/>
</dbReference>
<evidence type="ECO:0000313" key="3">
    <source>
        <dbReference type="EMBL" id="CAD2217064.1"/>
    </source>
</evidence>